<accession>A0A319AZZ9</accession>
<dbReference type="EMBL" id="KZ821640">
    <property type="protein sequence ID" value="PYH65001.1"/>
    <property type="molecule type" value="Genomic_DNA"/>
</dbReference>
<evidence type="ECO:0000313" key="2">
    <source>
        <dbReference type="Proteomes" id="UP000248405"/>
    </source>
</evidence>
<keyword evidence="2" id="KW-1185">Reference proteome</keyword>
<proteinExistence type="predicted"/>
<gene>
    <name evidence="1" type="ORF">BO88DRAFT_429055</name>
</gene>
<organism evidence="1 2">
    <name type="scientific">Aspergillus vadensis (strain CBS 113365 / IMI 142717 / IBT 24658)</name>
    <dbReference type="NCBI Taxonomy" id="1448311"/>
    <lineage>
        <taxon>Eukaryota</taxon>
        <taxon>Fungi</taxon>
        <taxon>Dikarya</taxon>
        <taxon>Ascomycota</taxon>
        <taxon>Pezizomycotina</taxon>
        <taxon>Eurotiomycetes</taxon>
        <taxon>Eurotiomycetidae</taxon>
        <taxon>Eurotiales</taxon>
        <taxon>Aspergillaceae</taxon>
        <taxon>Aspergillus</taxon>
        <taxon>Aspergillus subgen. Circumdati</taxon>
    </lineage>
</organism>
<dbReference type="Proteomes" id="UP000248405">
    <property type="component" value="Unassembled WGS sequence"/>
</dbReference>
<dbReference type="GeneID" id="37213709"/>
<reference evidence="1" key="1">
    <citation type="submission" date="2016-12" db="EMBL/GenBank/DDBJ databases">
        <title>The genomes of Aspergillus section Nigri reveals drivers in fungal speciation.</title>
        <authorList>
            <consortium name="DOE Joint Genome Institute"/>
            <person name="Vesth T.C."/>
            <person name="Nybo J."/>
            <person name="Theobald S."/>
            <person name="Brandl J."/>
            <person name="Frisvad J.C."/>
            <person name="Nielsen K.F."/>
            <person name="Lyhne E.K."/>
            <person name="Kogle M.E."/>
            <person name="Kuo A."/>
            <person name="Riley R."/>
            <person name="Clum A."/>
            <person name="Nolan M."/>
            <person name="Lipzen A."/>
            <person name="Salamov A."/>
            <person name="Henrissat B."/>
            <person name="Wiebenga A."/>
            <person name="De Vries R.P."/>
            <person name="Grigoriev I.V."/>
            <person name="Mortensen U.H."/>
            <person name="Andersen M.R."/>
            <person name="Baker S.E."/>
        </authorList>
    </citation>
    <scope>NUCLEOTIDE SEQUENCE [LARGE SCALE GENOMIC DNA]</scope>
    <source>
        <strain evidence="1">CBS 113365</strain>
    </source>
</reference>
<name>A0A319AZZ9_ASPVC</name>
<dbReference type="AlphaFoldDB" id="A0A319AZZ9"/>
<dbReference type="RefSeq" id="XP_025558795.1">
    <property type="nucleotide sequence ID" value="XM_025709117.1"/>
</dbReference>
<sequence>MAIAACKGSQRRGPVRSDWLTGVMGMDLINFGCNDTVTVLRILQHLAKRHAKTWHYHGFTMGNAPLTTTQQSALFFNLEAPCSRITVMYLGPKQIQVIFRGSSGTVDVKLPIVPYKYSAGRWDCHTGSSLVTCISSSYGRRGGIGCLTRTRVDTGCEVQRAKFWLPPGVGLTPTYLHCKKGFSPINSILEQSEPNTCNLQPNHEQDIMPSGKTITIIQCADTPTTISKMNLPSHESKAGDDRRPVRRCIIAKHGLPAGGALLVGFGDISLGSPHGRWAPSSVATDTGSYERGSITLTRTRHTYTWLDRYFRLINLLRLGTSNHMAQWFVGAI</sequence>
<protein>
    <submittedName>
        <fullName evidence="1">Uncharacterized protein</fullName>
    </submittedName>
</protein>
<evidence type="ECO:0000313" key="1">
    <source>
        <dbReference type="EMBL" id="PYH65001.1"/>
    </source>
</evidence>